<dbReference type="PANTHER" id="PTHR31001:SF50">
    <property type="entry name" value="ZN(II)2CYS6 TRANSCRIPTION FACTOR (EUROFUNG)"/>
    <property type="match status" value="1"/>
</dbReference>
<comment type="caution">
    <text evidence="6">The sequence shown here is derived from an EMBL/GenBank/DDBJ whole genome shotgun (WGS) entry which is preliminary data.</text>
</comment>
<dbReference type="SUPFAM" id="SSF57701">
    <property type="entry name" value="Zn2/Cys6 DNA-binding domain"/>
    <property type="match status" value="1"/>
</dbReference>
<feature type="compositionally biased region" description="Polar residues" evidence="4">
    <location>
        <begin position="115"/>
        <end position="132"/>
    </location>
</feature>
<feature type="compositionally biased region" description="Polar residues" evidence="4">
    <location>
        <begin position="680"/>
        <end position="695"/>
    </location>
</feature>
<dbReference type="CDD" id="cd00067">
    <property type="entry name" value="GAL4"/>
    <property type="match status" value="1"/>
</dbReference>
<evidence type="ECO:0000259" key="5">
    <source>
        <dbReference type="PROSITE" id="PS50048"/>
    </source>
</evidence>
<proteinExistence type="predicted"/>
<feature type="region of interest" description="Disordered" evidence="4">
    <location>
        <begin position="646"/>
        <end position="698"/>
    </location>
</feature>
<dbReference type="PROSITE" id="PS50048">
    <property type="entry name" value="ZN2_CY6_FUNGAL_2"/>
    <property type="match status" value="1"/>
</dbReference>
<evidence type="ECO:0000256" key="1">
    <source>
        <dbReference type="ARBA" id="ARBA00004123"/>
    </source>
</evidence>
<comment type="subcellular location">
    <subcellularLocation>
        <location evidence="1">Nucleus</location>
    </subcellularLocation>
</comment>
<dbReference type="CDD" id="cd12148">
    <property type="entry name" value="fungal_TF_MHR"/>
    <property type="match status" value="1"/>
</dbReference>
<evidence type="ECO:0000256" key="4">
    <source>
        <dbReference type="SAM" id="MobiDB-lite"/>
    </source>
</evidence>
<dbReference type="InterPro" id="IPR050613">
    <property type="entry name" value="Sec_Metabolite_Reg"/>
</dbReference>
<dbReference type="GO" id="GO:0008270">
    <property type="term" value="F:zinc ion binding"/>
    <property type="evidence" value="ECO:0007669"/>
    <property type="project" value="InterPro"/>
</dbReference>
<organism evidence="6 7">
    <name type="scientific">Fusarium floridanum</name>
    <dbReference type="NCBI Taxonomy" id="1325733"/>
    <lineage>
        <taxon>Eukaryota</taxon>
        <taxon>Fungi</taxon>
        <taxon>Dikarya</taxon>
        <taxon>Ascomycota</taxon>
        <taxon>Pezizomycotina</taxon>
        <taxon>Sordariomycetes</taxon>
        <taxon>Hypocreomycetidae</taxon>
        <taxon>Hypocreales</taxon>
        <taxon>Nectriaceae</taxon>
        <taxon>Fusarium</taxon>
        <taxon>Fusarium solani species complex</taxon>
    </lineage>
</organism>
<keyword evidence="3" id="KW-0539">Nucleus</keyword>
<dbReference type="PROSITE" id="PS00463">
    <property type="entry name" value="ZN2_CY6_FUNGAL_1"/>
    <property type="match status" value="1"/>
</dbReference>
<feature type="region of interest" description="Disordered" evidence="4">
    <location>
        <begin position="115"/>
        <end position="155"/>
    </location>
</feature>
<evidence type="ECO:0000313" key="6">
    <source>
        <dbReference type="EMBL" id="RSL56894.1"/>
    </source>
</evidence>
<reference evidence="6 7" key="1">
    <citation type="submission" date="2017-06" db="EMBL/GenBank/DDBJ databases">
        <title>Comparative genomic analysis of Ambrosia Fusariam Clade fungi.</title>
        <authorList>
            <person name="Stajich J.E."/>
            <person name="Carrillo J."/>
            <person name="Kijimoto T."/>
            <person name="Eskalen A."/>
            <person name="O'Donnell K."/>
            <person name="Kasson M."/>
        </authorList>
    </citation>
    <scope>NUCLEOTIDE SEQUENCE [LARGE SCALE GENOMIC DNA]</scope>
    <source>
        <strain evidence="6 7">NRRL62606</strain>
    </source>
</reference>
<dbReference type="InterPro" id="IPR001138">
    <property type="entry name" value="Zn2Cys6_DnaBD"/>
</dbReference>
<dbReference type="Proteomes" id="UP000287972">
    <property type="component" value="Unassembled WGS sequence"/>
</dbReference>
<gene>
    <name evidence="6" type="ORF">CEP51_014333</name>
</gene>
<dbReference type="Pfam" id="PF00172">
    <property type="entry name" value="Zn_clus"/>
    <property type="match status" value="1"/>
</dbReference>
<feature type="compositionally biased region" description="Polar residues" evidence="4">
    <location>
        <begin position="145"/>
        <end position="155"/>
    </location>
</feature>
<feature type="domain" description="Zn(2)-C6 fungal-type" evidence="5">
    <location>
        <begin position="27"/>
        <end position="56"/>
    </location>
</feature>
<dbReference type="SMART" id="SM00066">
    <property type="entry name" value="GAL4"/>
    <property type="match status" value="1"/>
</dbReference>
<dbReference type="Gene3D" id="4.10.240.10">
    <property type="entry name" value="Zn(2)-C6 fungal-type DNA-binding domain"/>
    <property type="match status" value="1"/>
</dbReference>
<dbReference type="InterPro" id="IPR036864">
    <property type="entry name" value="Zn2-C6_fun-type_DNA-bd_sf"/>
</dbReference>
<evidence type="ECO:0000256" key="3">
    <source>
        <dbReference type="ARBA" id="ARBA00023242"/>
    </source>
</evidence>
<feature type="region of interest" description="Disordered" evidence="4">
    <location>
        <begin position="1"/>
        <end position="24"/>
    </location>
</feature>
<dbReference type="GO" id="GO:0000981">
    <property type="term" value="F:DNA-binding transcription factor activity, RNA polymerase II-specific"/>
    <property type="evidence" value="ECO:0007669"/>
    <property type="project" value="InterPro"/>
</dbReference>
<sequence length="791" mass="88936">MSGNQSDSQDEGRRSPRAAGPTANHFSCVNCRRRKIKCNKQNPCTNCTKAQLTCVFPPPRRSGRDSNPDPALLAKVRRLEGIISSLQLAVVEKDAQLTQLQSRPGQAQDRVATPNIQLGSPVNPETSETTVAQKRPSVTGLDPHSPTNSAFTNPQSTTDWKYGKLVRDEGRSIYIGSTFWASLTAHGLANDMSFLDHEPLDDETNSYSQHSSMGSPLSDFPLSSTGAGQYHAHPSVENRQKLWSIFKESVDPIVKILHLPTAEIKINEWLQQADTDGIPRNVNALLFAIYFAAVSSVEDDVCRDLLGCDRGRLVVEFRVAEENALSIAGFINTDDLMVLQAFVIYLVSLRQHSPRVSWTLCPLAFRILQLVGAHRDGSPLSLLTYDSEMHKRLCWHLCLLECGASDDSGCEPTILEISSFNAPAPRNLNDQDYGLDITTEPETRTCWTESTLLILEADICQLWRLIWDSRRHPDGIPKPFDALTEAEKSGFIESCARRFDEQYIKICSPLIPIQWVTATLARMLILEFKLAVCRPLERHAELGLADCDQFFADAMECLELSNKLLTDGRSVRWTWLFKTFTLWHALAFMLTELGLRPLRRDHQKAWRVIEQVMISRWNSPHYRLGHQWRSMLNLLEIAQAAKTREIRRRRESFRSRPDAKTAAPRTSPQSAASKKPREAWNSSSVHGHAPPSTTEEACARRRELHHAGQVLHNAMQAHQGHHDTDMLSLDMPLDMTGEIGDLDMLGDFDFDKNVIEMNTSDAAFLHVAFQVQDDFETRTESGEGILPGRAE</sequence>
<accession>A0A428PV35</accession>
<evidence type="ECO:0000313" key="7">
    <source>
        <dbReference type="Proteomes" id="UP000287972"/>
    </source>
</evidence>
<protein>
    <recommendedName>
        <fullName evidence="5">Zn(2)-C6 fungal-type domain-containing protein</fullName>
    </recommendedName>
</protein>
<dbReference type="EMBL" id="NKCL01000659">
    <property type="protein sequence ID" value="RSL56894.1"/>
    <property type="molecule type" value="Genomic_DNA"/>
</dbReference>
<keyword evidence="7" id="KW-1185">Reference proteome</keyword>
<name>A0A428PV35_9HYPO</name>
<dbReference type="AlphaFoldDB" id="A0A428PV35"/>
<evidence type="ECO:0000256" key="2">
    <source>
        <dbReference type="ARBA" id="ARBA00022723"/>
    </source>
</evidence>
<keyword evidence="2" id="KW-0479">Metal-binding</keyword>
<dbReference type="PANTHER" id="PTHR31001">
    <property type="entry name" value="UNCHARACTERIZED TRANSCRIPTIONAL REGULATORY PROTEIN"/>
    <property type="match status" value="1"/>
</dbReference>
<dbReference type="GO" id="GO:0005634">
    <property type="term" value="C:nucleus"/>
    <property type="evidence" value="ECO:0007669"/>
    <property type="project" value="UniProtKB-SubCell"/>
</dbReference>